<name>A0A7I4Y0U8_HAECO</name>
<protein>
    <submittedName>
        <fullName evidence="4">AcidPPc domain-containing protein</fullName>
    </submittedName>
</protein>
<dbReference type="PANTHER" id="PTHR14969:SF13">
    <property type="entry name" value="AT30094P"/>
    <property type="match status" value="1"/>
</dbReference>
<dbReference type="PANTHER" id="PTHR14969">
    <property type="entry name" value="SPHINGOSINE-1-PHOSPHATE PHOSPHOHYDROLASE"/>
    <property type="match status" value="1"/>
</dbReference>
<dbReference type="OMA" id="RHYITDV"/>
<keyword evidence="1" id="KW-0472">Membrane</keyword>
<dbReference type="OrthoDB" id="10266771at2759"/>
<dbReference type="SUPFAM" id="SSF48317">
    <property type="entry name" value="Acid phosphatase/Vanadium-dependent haloperoxidase"/>
    <property type="match status" value="1"/>
</dbReference>
<dbReference type="Proteomes" id="UP000025227">
    <property type="component" value="Unplaced"/>
</dbReference>
<feature type="transmembrane region" description="Helical" evidence="1">
    <location>
        <begin position="28"/>
        <end position="53"/>
    </location>
</feature>
<reference evidence="4" key="1">
    <citation type="submission" date="2020-12" db="UniProtKB">
        <authorList>
            <consortium name="WormBaseParasite"/>
        </authorList>
    </citation>
    <scope>IDENTIFICATION</scope>
    <source>
        <strain evidence="4">MHco3</strain>
    </source>
</reference>
<dbReference type="WBParaSite" id="HCON_00030020-00001">
    <property type="protein sequence ID" value="HCON_00030020-00001"/>
    <property type="gene ID" value="HCON_00030020"/>
</dbReference>
<feature type="transmembrane region" description="Helical" evidence="1">
    <location>
        <begin position="65"/>
        <end position="86"/>
    </location>
</feature>
<evidence type="ECO:0000313" key="4">
    <source>
        <dbReference type="WBParaSite" id="HCON_00030020-00001"/>
    </source>
</evidence>
<keyword evidence="1" id="KW-0812">Transmembrane</keyword>
<dbReference type="SMART" id="SM00014">
    <property type="entry name" value="acidPPc"/>
    <property type="match status" value="1"/>
</dbReference>
<proteinExistence type="predicted"/>
<evidence type="ECO:0000259" key="2">
    <source>
        <dbReference type="SMART" id="SM00014"/>
    </source>
</evidence>
<dbReference type="Gene3D" id="1.20.144.10">
    <property type="entry name" value="Phosphatidic acid phosphatase type 2/haloperoxidase"/>
    <property type="match status" value="1"/>
</dbReference>
<dbReference type="Pfam" id="PF01569">
    <property type="entry name" value="PAP2"/>
    <property type="match status" value="1"/>
</dbReference>
<organism evidence="3 4">
    <name type="scientific">Haemonchus contortus</name>
    <name type="common">Barber pole worm</name>
    <dbReference type="NCBI Taxonomy" id="6289"/>
    <lineage>
        <taxon>Eukaryota</taxon>
        <taxon>Metazoa</taxon>
        <taxon>Ecdysozoa</taxon>
        <taxon>Nematoda</taxon>
        <taxon>Chromadorea</taxon>
        <taxon>Rhabditida</taxon>
        <taxon>Rhabditina</taxon>
        <taxon>Rhabditomorpha</taxon>
        <taxon>Strongyloidea</taxon>
        <taxon>Trichostrongylidae</taxon>
        <taxon>Haemonchus</taxon>
    </lineage>
</organism>
<accession>A0A7I4Y0U8</accession>
<feature type="transmembrane region" description="Helical" evidence="1">
    <location>
        <begin position="162"/>
        <end position="179"/>
    </location>
</feature>
<dbReference type="InterPro" id="IPR000326">
    <property type="entry name" value="PAP2/HPO"/>
</dbReference>
<feature type="transmembrane region" description="Helical" evidence="1">
    <location>
        <begin position="132"/>
        <end position="150"/>
    </location>
</feature>
<dbReference type="AlphaFoldDB" id="A0A7I4Y0U8"/>
<dbReference type="GO" id="GO:0042392">
    <property type="term" value="F:sphingosine-1-phosphate phosphatase activity"/>
    <property type="evidence" value="ECO:0007669"/>
    <property type="project" value="TreeGrafter"/>
</dbReference>
<dbReference type="InterPro" id="IPR036938">
    <property type="entry name" value="PAP2/HPO_sf"/>
</dbReference>
<evidence type="ECO:0000256" key="1">
    <source>
        <dbReference type="SAM" id="Phobius"/>
    </source>
</evidence>
<evidence type="ECO:0000313" key="3">
    <source>
        <dbReference type="Proteomes" id="UP000025227"/>
    </source>
</evidence>
<feature type="domain" description="Phosphatidic acid phosphatase type 2/haloperoxidase" evidence="2">
    <location>
        <begin position="63"/>
        <end position="173"/>
    </location>
</feature>
<sequence>MEGITRCLNKLDRTLSQRLVAPTSKRNLLLWIEYGVNGYLWVIGSSLALVCSVSGRWNQETQHQLVMLNTGLLLDLIFVCILKLTIQRPRPDYNVNDQKFEAPIADQYSFPSGHSSRAAMLATLSAAFFPKYRIAAALMAVLVAISRVAMGRHYLSDALGGLLLGCIEGVALLALPRGFSRWVRRILH</sequence>
<keyword evidence="3" id="KW-1185">Reference proteome</keyword>
<keyword evidence="1" id="KW-1133">Transmembrane helix</keyword>